<dbReference type="Pfam" id="PF13699">
    <property type="entry name" value="eCIS_core"/>
    <property type="match status" value="1"/>
</dbReference>
<feature type="compositionally biased region" description="Polar residues" evidence="1">
    <location>
        <begin position="278"/>
        <end position="292"/>
    </location>
</feature>
<feature type="region of interest" description="Disordered" evidence="1">
    <location>
        <begin position="267"/>
        <end position="308"/>
    </location>
</feature>
<feature type="compositionally biased region" description="Basic and acidic residues" evidence="1">
    <location>
        <begin position="763"/>
        <end position="777"/>
    </location>
</feature>
<feature type="domain" description="eCIS core" evidence="2">
    <location>
        <begin position="150"/>
        <end position="225"/>
    </location>
</feature>
<dbReference type="InterPro" id="IPR025295">
    <property type="entry name" value="eCIS_core_dom"/>
</dbReference>
<dbReference type="Proteomes" id="UP001204376">
    <property type="component" value="Unassembled WGS sequence"/>
</dbReference>
<sequence>MHTLQAQPSKQNGTDNTIKVADNAFKNSNISPSKYTDVKRNFSRQNSTGIDIGKIHINAPVTVMPKLTVNQPNDIYEQEADAVAEKVMSNPGTHTEKVFNLRFSGKPAEIQRKCAECEEEEKKMQKKESGSGTTPAYDTVNQALQSPGQPLDTSTRNFMESRFRHDFSQVSIHTNQIAAESARKVNAHAYTVGNKVVFAHGQYTPNTTAGRKLLAHELTHTIQQTPAGRSSFQSKLNIGAVNTPEETEAEHVAEQVTNGAVNPVTQISAVPVLRRQPADSSTTTGTSEADFTSEQKRGGQPRAAFIDAGKRGEDKVRIAITRYLCNCDLRNVTEKHANAQLQPDTGFTLEFCRGRVVATLDGTVKPSGLTKGDVTVRGDINIAPNNGGVGANIGVEGGASNTGSEPQIRGKVDLRIGTDKVQGGLSGEITKGLDTGKVDTDITAGVKVGKFEVGVDVKNIQDKNRQIIPVIQGNLPGQEISDKTCQECRCPVVYECREDIPPRDYEEPVTYEVSETTPLRYYFSLDTANDTTDPVLKAQSTQMLDEVARRVKAGAKIESVMGYASPEDNRDRPTPNEQLSMARAKHLHDLLAPKLGANVQLPQPEPGGELLGRTASILPGSGLTDAITEVGFKGPEEVSNFLVGDDITNAQLADQFLALLQNKKLQDPAARLSLFGIDAGSPAAPRLLTAIDRFIASKGKGRRPWENIFGYLRFATVKLVETHPETHMEKKSTSGSLSPTLMDDAKCKPYAQQAEANGSFGPHEPKPKDKASCRDRSGNNGSIGKKCDYN</sequence>
<protein>
    <submittedName>
        <fullName evidence="3">DUF4157 domain-containing protein</fullName>
    </submittedName>
</protein>
<proteinExistence type="predicted"/>
<dbReference type="EMBL" id="JANHOH010000001">
    <property type="protein sequence ID" value="MCQ6956369.1"/>
    <property type="molecule type" value="Genomic_DNA"/>
</dbReference>
<organism evidence="3 4">
    <name type="scientific">Mucilaginibacter aquariorum</name>
    <dbReference type="NCBI Taxonomy" id="2967225"/>
    <lineage>
        <taxon>Bacteria</taxon>
        <taxon>Pseudomonadati</taxon>
        <taxon>Bacteroidota</taxon>
        <taxon>Sphingobacteriia</taxon>
        <taxon>Sphingobacteriales</taxon>
        <taxon>Sphingobacteriaceae</taxon>
        <taxon>Mucilaginibacter</taxon>
    </lineage>
</organism>
<name>A0ABT1SVK2_9SPHI</name>
<evidence type="ECO:0000313" key="4">
    <source>
        <dbReference type="Proteomes" id="UP001204376"/>
    </source>
</evidence>
<dbReference type="RefSeq" id="WP_256536586.1">
    <property type="nucleotide sequence ID" value="NZ_JANHOH010000001.1"/>
</dbReference>
<accession>A0ABT1SVK2</accession>
<feature type="region of interest" description="Disordered" evidence="1">
    <location>
        <begin position="724"/>
        <end position="790"/>
    </location>
</feature>
<evidence type="ECO:0000259" key="2">
    <source>
        <dbReference type="Pfam" id="PF13699"/>
    </source>
</evidence>
<reference evidence="3 4" key="1">
    <citation type="submission" date="2022-07" db="EMBL/GenBank/DDBJ databases">
        <title>Mucilaginibacter sp. JC4.</title>
        <authorList>
            <person name="Le V."/>
            <person name="Ko S.-R."/>
            <person name="Ahn C.-Y."/>
            <person name="Oh H.-M."/>
        </authorList>
    </citation>
    <scope>NUCLEOTIDE SEQUENCE [LARGE SCALE GENOMIC DNA]</scope>
    <source>
        <strain evidence="3 4">JC4</strain>
    </source>
</reference>
<gene>
    <name evidence="3" type="ORF">NPE20_00285</name>
</gene>
<keyword evidence="4" id="KW-1185">Reference proteome</keyword>
<evidence type="ECO:0000256" key="1">
    <source>
        <dbReference type="SAM" id="MobiDB-lite"/>
    </source>
</evidence>
<evidence type="ECO:0000313" key="3">
    <source>
        <dbReference type="EMBL" id="MCQ6956369.1"/>
    </source>
</evidence>
<comment type="caution">
    <text evidence="3">The sequence shown here is derived from an EMBL/GenBank/DDBJ whole genome shotgun (WGS) entry which is preliminary data.</text>
</comment>